<evidence type="ECO:0000256" key="2">
    <source>
        <dbReference type="ARBA" id="ARBA00022679"/>
    </source>
</evidence>
<name>A0A8J2PD01_9HEXA</name>
<dbReference type="PANTHER" id="PTHR24347">
    <property type="entry name" value="SERINE/THREONINE-PROTEIN KINASE"/>
    <property type="match status" value="1"/>
</dbReference>
<evidence type="ECO:0000313" key="8">
    <source>
        <dbReference type="Proteomes" id="UP000708208"/>
    </source>
</evidence>
<keyword evidence="3" id="KW-0547">Nucleotide-binding</keyword>
<dbReference type="InterPro" id="IPR008271">
    <property type="entry name" value="Ser/Thr_kinase_AS"/>
</dbReference>
<sequence length="327" mass="37175">MSDTFWVESREKSRSFMDDYVIGGVMGKGVTSCVYRCKSNSDNTDWACKVIQKEGQGKRRKVISSEIEALLKLQHPNIVQMRQIYETAMEVFIVLELADGGELFDRIVRKGHYSEKEAARVVEQVMSALDYSHTQGIVHRDIKPENILYQSPSEDSLIKISDFGFAKEFDEKTIMSTFCGTIGYCAPEVITKEAYTAAVDIWSLGVVLYILLCGYEPFWDETGEPGVTRKIVKGEYEFESPYWDDISQSAREFVIEMMTVDPRKRPTAKSALENAWVKGHSAQDTHLKRTQERIREFNAKRKFRAVGRTVLALHSLSASGSSEKMNV</sequence>
<evidence type="ECO:0000313" key="7">
    <source>
        <dbReference type="EMBL" id="CAG7818772.1"/>
    </source>
</evidence>
<dbReference type="Pfam" id="PF00069">
    <property type="entry name" value="Pkinase"/>
    <property type="match status" value="1"/>
</dbReference>
<dbReference type="PROSITE" id="PS50011">
    <property type="entry name" value="PROTEIN_KINASE_DOM"/>
    <property type="match status" value="1"/>
</dbReference>
<comment type="caution">
    <text evidence="7">The sequence shown here is derived from an EMBL/GenBank/DDBJ whole genome shotgun (WGS) entry which is preliminary data.</text>
</comment>
<dbReference type="Proteomes" id="UP000708208">
    <property type="component" value="Unassembled WGS sequence"/>
</dbReference>
<dbReference type="EMBL" id="CAJVCH010429662">
    <property type="protein sequence ID" value="CAG7818772.1"/>
    <property type="molecule type" value="Genomic_DNA"/>
</dbReference>
<dbReference type="PROSITE" id="PS00108">
    <property type="entry name" value="PROTEIN_KINASE_ST"/>
    <property type="match status" value="1"/>
</dbReference>
<evidence type="ECO:0000256" key="3">
    <source>
        <dbReference type="ARBA" id="ARBA00022741"/>
    </source>
</evidence>
<dbReference type="OrthoDB" id="40902at2759"/>
<accession>A0A8J2PD01</accession>
<dbReference type="SMART" id="SM00220">
    <property type="entry name" value="S_TKc"/>
    <property type="match status" value="1"/>
</dbReference>
<protein>
    <recommendedName>
        <fullName evidence="6">Protein kinase domain-containing protein</fullName>
    </recommendedName>
</protein>
<evidence type="ECO:0000259" key="6">
    <source>
        <dbReference type="PROSITE" id="PS50011"/>
    </source>
</evidence>
<proteinExistence type="predicted"/>
<dbReference type="FunFam" id="1.10.510.10:FF:000026">
    <property type="entry name" value="Calcium/calmodulin-dependent protein kinase type 1"/>
    <property type="match status" value="1"/>
</dbReference>
<keyword evidence="4" id="KW-0418">Kinase</keyword>
<keyword evidence="5" id="KW-0067">ATP-binding</keyword>
<dbReference type="AlphaFoldDB" id="A0A8J2PD01"/>
<keyword evidence="1" id="KW-0723">Serine/threonine-protein kinase</keyword>
<evidence type="ECO:0000256" key="4">
    <source>
        <dbReference type="ARBA" id="ARBA00022777"/>
    </source>
</evidence>
<dbReference type="GO" id="GO:0005524">
    <property type="term" value="F:ATP binding"/>
    <property type="evidence" value="ECO:0007669"/>
    <property type="project" value="UniProtKB-KW"/>
</dbReference>
<keyword evidence="2" id="KW-0808">Transferase</keyword>
<dbReference type="CDD" id="cd05117">
    <property type="entry name" value="STKc_CAMK"/>
    <property type="match status" value="1"/>
</dbReference>
<gene>
    <name evidence="7" type="ORF">AFUS01_LOCUS29253</name>
</gene>
<dbReference type="InterPro" id="IPR000719">
    <property type="entry name" value="Prot_kinase_dom"/>
</dbReference>
<keyword evidence="8" id="KW-1185">Reference proteome</keyword>
<evidence type="ECO:0000256" key="1">
    <source>
        <dbReference type="ARBA" id="ARBA00022527"/>
    </source>
</evidence>
<dbReference type="GO" id="GO:0004674">
    <property type="term" value="F:protein serine/threonine kinase activity"/>
    <property type="evidence" value="ECO:0007669"/>
    <property type="project" value="UniProtKB-KW"/>
</dbReference>
<evidence type="ECO:0000256" key="5">
    <source>
        <dbReference type="ARBA" id="ARBA00022840"/>
    </source>
</evidence>
<organism evidence="7 8">
    <name type="scientific">Allacma fusca</name>
    <dbReference type="NCBI Taxonomy" id="39272"/>
    <lineage>
        <taxon>Eukaryota</taxon>
        <taxon>Metazoa</taxon>
        <taxon>Ecdysozoa</taxon>
        <taxon>Arthropoda</taxon>
        <taxon>Hexapoda</taxon>
        <taxon>Collembola</taxon>
        <taxon>Symphypleona</taxon>
        <taxon>Sminthuridae</taxon>
        <taxon>Allacma</taxon>
    </lineage>
</organism>
<reference evidence="7" key="1">
    <citation type="submission" date="2021-06" db="EMBL/GenBank/DDBJ databases">
        <authorList>
            <person name="Hodson N. C."/>
            <person name="Mongue J. A."/>
            <person name="Jaron S. K."/>
        </authorList>
    </citation>
    <scope>NUCLEOTIDE SEQUENCE</scope>
</reference>
<feature type="domain" description="Protein kinase" evidence="6">
    <location>
        <begin position="20"/>
        <end position="277"/>
    </location>
</feature>